<comment type="caution">
    <text evidence="2">The sequence shown here is derived from an EMBL/GenBank/DDBJ whole genome shotgun (WGS) entry which is preliminary data.</text>
</comment>
<reference evidence="2 3" key="1">
    <citation type="submission" date="2015-01" db="EMBL/GenBank/DDBJ databases">
        <title>Jeotgalibacillus campisalis genome sequencing.</title>
        <authorList>
            <person name="Goh K.M."/>
            <person name="Chan K.-G."/>
            <person name="Yaakop A.S."/>
            <person name="Ee R."/>
            <person name="Gan H.M."/>
            <person name="Chan C.S."/>
        </authorList>
    </citation>
    <scope>NUCLEOTIDE SEQUENCE [LARGE SCALE GENOMIC DNA]</scope>
    <source>
        <strain evidence="2 3">SF-57</strain>
    </source>
</reference>
<evidence type="ECO:0000256" key="1">
    <source>
        <dbReference type="SAM" id="Phobius"/>
    </source>
</evidence>
<keyword evidence="3" id="KW-1185">Reference proteome</keyword>
<name>A0A0C2VV15_9BACL</name>
<dbReference type="Proteomes" id="UP000031972">
    <property type="component" value="Unassembled WGS sequence"/>
</dbReference>
<dbReference type="AlphaFoldDB" id="A0A0C2VV15"/>
<dbReference type="PATRIC" id="fig|220754.4.peg.93"/>
<dbReference type="Pfam" id="PF19700">
    <property type="entry name" value="DUF6198"/>
    <property type="match status" value="1"/>
</dbReference>
<keyword evidence="1" id="KW-1133">Transmembrane helix</keyword>
<dbReference type="PANTHER" id="PTHR40078:SF1">
    <property type="entry name" value="INTEGRAL MEMBRANE PROTEIN"/>
    <property type="match status" value="1"/>
</dbReference>
<feature type="transmembrane region" description="Helical" evidence="1">
    <location>
        <begin position="103"/>
        <end position="125"/>
    </location>
</feature>
<feature type="transmembrane region" description="Helical" evidence="1">
    <location>
        <begin position="77"/>
        <end position="97"/>
    </location>
</feature>
<evidence type="ECO:0000313" key="3">
    <source>
        <dbReference type="Proteomes" id="UP000031972"/>
    </source>
</evidence>
<protein>
    <submittedName>
        <fullName evidence="2">Membrane protein</fullName>
    </submittedName>
</protein>
<dbReference type="InterPro" id="IPR038750">
    <property type="entry name" value="YczE/YyaS-like"/>
</dbReference>
<dbReference type="RefSeq" id="WP_052476604.1">
    <property type="nucleotide sequence ID" value="NZ_JXRR01000001.1"/>
</dbReference>
<sequence length="217" mass="23388">MKQHYFLRWTFFLTGLVILALGITLTIKGQRLGIGPWDVLHLGLFWQFGLTVGTWSIIMGLLIIAAVVFITKRPPRIGAILNMLLIGLFIDIFNWIIPEPASLPGIIAIFLLGIVVMGYGVGIYVSANLGAGPRDSVMMLIVEKTGWKISRVRSGIELAALAAGYSLGGPVGIGTVVAALCVGSVVHLSLPQSKMLLTRLAEKNHSNDNTQWAAKKG</sequence>
<dbReference type="PANTHER" id="PTHR40078">
    <property type="entry name" value="INTEGRAL MEMBRANE PROTEIN-RELATED"/>
    <property type="match status" value="1"/>
</dbReference>
<organism evidence="2 3">
    <name type="scientific">Jeotgalibacillus campisalis</name>
    <dbReference type="NCBI Taxonomy" id="220754"/>
    <lineage>
        <taxon>Bacteria</taxon>
        <taxon>Bacillati</taxon>
        <taxon>Bacillota</taxon>
        <taxon>Bacilli</taxon>
        <taxon>Bacillales</taxon>
        <taxon>Caryophanaceae</taxon>
        <taxon>Jeotgalibacillus</taxon>
    </lineage>
</organism>
<evidence type="ECO:0000313" key="2">
    <source>
        <dbReference type="EMBL" id="KIL52762.1"/>
    </source>
</evidence>
<gene>
    <name evidence="2" type="ORF">KR50_00910</name>
</gene>
<dbReference type="EMBL" id="JXRR01000001">
    <property type="protein sequence ID" value="KIL52762.1"/>
    <property type="molecule type" value="Genomic_DNA"/>
</dbReference>
<feature type="transmembrane region" description="Helical" evidence="1">
    <location>
        <begin position="7"/>
        <end position="25"/>
    </location>
</feature>
<proteinExistence type="predicted"/>
<dbReference type="OrthoDB" id="154912at2"/>
<accession>A0A0C2VV15</accession>
<keyword evidence="1" id="KW-0472">Membrane</keyword>
<keyword evidence="1" id="KW-0812">Transmembrane</keyword>
<feature type="transmembrane region" description="Helical" evidence="1">
    <location>
        <begin position="45"/>
        <end position="70"/>
    </location>
</feature>